<reference evidence="4 5" key="1">
    <citation type="submission" date="2013-11" db="EMBL/GenBank/DDBJ databases">
        <title>The Genome Sequence of Phytophthora parasitica CJ05E6.</title>
        <authorList>
            <consortium name="The Broad Institute Genomics Platform"/>
            <person name="Russ C."/>
            <person name="Tyler B."/>
            <person name="Panabieres F."/>
            <person name="Shan W."/>
            <person name="Tripathy S."/>
            <person name="Grunwald N."/>
            <person name="Machado M."/>
            <person name="Johnson C.S."/>
            <person name="Arredondo F."/>
            <person name="Hong C."/>
            <person name="Coffey M."/>
            <person name="Young S.K."/>
            <person name="Zeng Q."/>
            <person name="Gargeya S."/>
            <person name="Fitzgerald M."/>
            <person name="Abouelleil A."/>
            <person name="Alvarado L."/>
            <person name="Chapman S.B."/>
            <person name="Gainer-Dewar J."/>
            <person name="Goldberg J."/>
            <person name="Griggs A."/>
            <person name="Gujja S."/>
            <person name="Hansen M."/>
            <person name="Howarth C."/>
            <person name="Imamovic A."/>
            <person name="Ireland A."/>
            <person name="Larimer J."/>
            <person name="McCowan C."/>
            <person name="Murphy C."/>
            <person name="Pearson M."/>
            <person name="Poon T.W."/>
            <person name="Priest M."/>
            <person name="Roberts A."/>
            <person name="Saif S."/>
            <person name="Shea T."/>
            <person name="Sykes S."/>
            <person name="Wortman J."/>
            <person name="Nusbaum C."/>
            <person name="Birren B."/>
        </authorList>
    </citation>
    <scope>NUCLEOTIDE SEQUENCE [LARGE SCALE GENOMIC DNA]</scope>
    <source>
        <strain evidence="4 5">CJ05E6</strain>
    </source>
</reference>
<feature type="region of interest" description="Disordered" evidence="2">
    <location>
        <begin position="904"/>
        <end position="931"/>
    </location>
</feature>
<dbReference type="GO" id="GO:0005096">
    <property type="term" value="F:GTPase activator activity"/>
    <property type="evidence" value="ECO:0007669"/>
    <property type="project" value="TreeGrafter"/>
</dbReference>
<feature type="domain" description="Rho-GAP" evidence="3">
    <location>
        <begin position="39"/>
        <end position="220"/>
    </location>
</feature>
<dbReference type="AlphaFoldDB" id="W2JD35"/>
<dbReference type="VEuPathDB" id="FungiDB:PPTG_02303"/>
<dbReference type="Gene3D" id="1.10.555.10">
    <property type="entry name" value="Rho GTPase activation protein"/>
    <property type="match status" value="1"/>
</dbReference>
<dbReference type="InterPro" id="IPR000198">
    <property type="entry name" value="RhoGAP_dom"/>
</dbReference>
<dbReference type="EMBL" id="KI672142">
    <property type="protein sequence ID" value="ETL43513.1"/>
    <property type="molecule type" value="Genomic_DNA"/>
</dbReference>
<evidence type="ECO:0000313" key="5">
    <source>
        <dbReference type="Proteomes" id="UP000053864"/>
    </source>
</evidence>
<feature type="region of interest" description="Disordered" evidence="2">
    <location>
        <begin position="837"/>
        <end position="867"/>
    </location>
</feature>
<dbReference type="Pfam" id="PF00620">
    <property type="entry name" value="RhoGAP"/>
    <property type="match status" value="1"/>
</dbReference>
<feature type="region of interest" description="Disordered" evidence="2">
    <location>
        <begin position="283"/>
        <end position="379"/>
    </location>
</feature>
<evidence type="ECO:0000313" key="4">
    <source>
        <dbReference type="EMBL" id="ETL43513.1"/>
    </source>
</evidence>
<feature type="coiled-coil region" evidence="1">
    <location>
        <begin position="709"/>
        <end position="757"/>
    </location>
</feature>
<protein>
    <recommendedName>
        <fullName evidence="3">Rho-GAP domain-containing protein</fullName>
    </recommendedName>
</protein>
<accession>W2JD35</accession>
<dbReference type="Proteomes" id="UP000053864">
    <property type="component" value="Unassembled WGS sequence"/>
</dbReference>
<sequence length="1070" mass="118575">MKHHSWIKAIAASALSPRTTLRKSNNNSANLVATDATASPIPLALLATLTRVVKFLDKNHLEEEGLYSKSGVGLERKELLRLCRCNQLPDLSVHSPHSVATVVKEILGELYEPLIPADISHQLLEAVSAGQMNEKAEIVVIEIFKQIPFSTREFLQVFLGHLHNVAASGSSHMSVANLALNVGIALVRPLEDKITVNSKTVMRRRKCIAEFLIRQAPSLPYDCATEMNIPAIPEQISTSTVDTVTPDLQQVFSKFGQIENLGINDLGNRAIIAYADAAGAAAAEQASTPALRVRRRKPRQGEKRREYSPRSLEHSRSQPNPDDQLRDVSEAAMKPTTDESASALQVSEPENKSDFQTRPKLEAKDAAQAQSTKDNTADDAIVVEDIEDDQFDDIPNSQNMALQSKEDIQTNTNDQNEDNEARSTANEGVNEENVTNNQQTIPSSAPKRSSVQEAPVSEHTSAVEINTEPEENEAVLSSETEYQNDINDSNQKTPPQGFHLITADESGERLATNPNDAVKTASQSPPIIFAVEDDCTDTTNQTLGARRKNESLHTEEAKLGEPSLHILAENGDPTSDCNLATIPNASIEELQSRLLDMEKILSTSTSALSSTKLANEFERAVLQLHKQILDMVAECLIFVGLKHGEVSGKSMGTTNAEFLDFLEAQSKTQVKILEVEVRAGQELLRLHKTQYEKERVEFEEEITALRVGRTEAERLCAELRTDLRKCRSELACHVANATDIQRQKSVLEEKLARSEDKMHAKEVALVKLQVEYDNMHRVAAEAQMRAEKLKQGDNEDSVDYSNQDDHDSSLPKANKKFTSIRTNESLPHTSKLFSKLSQQPIEKSVEEESVPQAEAKLETSTSSRSSNVAALEAMKQQMAREIQEQIAATRASLREMEICSSSGKTLQEEEDELRQLQQQLAARSAEMDTAMNESRTKLKELLDPATASSFRNDEANFDEMGSDHEPTIFDSTTLVNELIARAEKTAAGTSQYVDDYSSSPTLQSPFAGIGSQHLTHYHRPAQSVLYKKWTADRSRKMAQLASYRDEHAVRRAQRSMQTFQQALAEVQGKL</sequence>
<proteinExistence type="predicted"/>
<feature type="compositionally biased region" description="Polar residues" evidence="2">
    <location>
        <begin position="858"/>
        <end position="867"/>
    </location>
</feature>
<dbReference type="SMART" id="SM00324">
    <property type="entry name" value="RhoGAP"/>
    <property type="match status" value="1"/>
</dbReference>
<dbReference type="SUPFAM" id="SSF48350">
    <property type="entry name" value="GTPase activation domain, GAP"/>
    <property type="match status" value="1"/>
</dbReference>
<gene>
    <name evidence="4" type="ORF">L916_05984</name>
</gene>
<name>W2JD35_PHYNI</name>
<feature type="region of interest" description="Disordered" evidence="2">
    <location>
        <begin position="410"/>
        <end position="499"/>
    </location>
</feature>
<dbReference type="GO" id="GO:0007264">
    <property type="term" value="P:small GTPase-mediated signal transduction"/>
    <property type="evidence" value="ECO:0007669"/>
    <property type="project" value="TreeGrafter"/>
</dbReference>
<evidence type="ECO:0000256" key="1">
    <source>
        <dbReference type="SAM" id="Coils"/>
    </source>
</evidence>
<feature type="region of interest" description="Disordered" evidence="2">
    <location>
        <begin position="786"/>
        <end position="823"/>
    </location>
</feature>
<dbReference type="PANTHER" id="PTHR45808">
    <property type="entry name" value="RHO GTPASE-ACTIVATING PROTEIN 68F"/>
    <property type="match status" value="1"/>
</dbReference>
<keyword evidence="1" id="KW-0175">Coiled coil</keyword>
<evidence type="ECO:0000259" key="3">
    <source>
        <dbReference type="PROSITE" id="PS50238"/>
    </source>
</evidence>
<dbReference type="PANTHER" id="PTHR45808:SF2">
    <property type="entry name" value="RHO GTPASE-ACTIVATING PROTEIN 68F"/>
    <property type="match status" value="1"/>
</dbReference>
<dbReference type="PROSITE" id="PS50238">
    <property type="entry name" value="RHOGAP"/>
    <property type="match status" value="1"/>
</dbReference>
<feature type="compositionally biased region" description="Polar residues" evidence="2">
    <location>
        <begin position="441"/>
        <end position="464"/>
    </location>
</feature>
<dbReference type="GO" id="GO:0005737">
    <property type="term" value="C:cytoplasm"/>
    <property type="evidence" value="ECO:0007669"/>
    <property type="project" value="TreeGrafter"/>
</dbReference>
<feature type="compositionally biased region" description="Basic and acidic residues" evidence="2">
    <location>
        <begin position="299"/>
        <end position="316"/>
    </location>
</feature>
<feature type="compositionally biased region" description="Basic and acidic residues" evidence="2">
    <location>
        <begin position="349"/>
        <end position="365"/>
    </location>
</feature>
<feature type="compositionally biased region" description="Polar residues" evidence="2">
    <location>
        <begin position="475"/>
        <end position="494"/>
    </location>
</feature>
<organism evidence="4 5">
    <name type="scientific">Phytophthora nicotianae</name>
    <name type="common">Potato buckeye rot agent</name>
    <name type="synonym">Phytophthora parasitica</name>
    <dbReference type="NCBI Taxonomy" id="4792"/>
    <lineage>
        <taxon>Eukaryota</taxon>
        <taxon>Sar</taxon>
        <taxon>Stramenopiles</taxon>
        <taxon>Oomycota</taxon>
        <taxon>Peronosporomycetes</taxon>
        <taxon>Peronosporales</taxon>
        <taxon>Peronosporaceae</taxon>
        <taxon>Phytophthora</taxon>
    </lineage>
</organism>
<dbReference type="CDD" id="cd00159">
    <property type="entry name" value="RhoGAP"/>
    <property type="match status" value="1"/>
</dbReference>
<dbReference type="InterPro" id="IPR008936">
    <property type="entry name" value="Rho_GTPase_activation_prot"/>
</dbReference>
<feature type="compositionally biased region" description="Low complexity" evidence="2">
    <location>
        <begin position="431"/>
        <end position="440"/>
    </location>
</feature>
<evidence type="ECO:0000256" key="2">
    <source>
        <dbReference type="SAM" id="MobiDB-lite"/>
    </source>
</evidence>